<feature type="signal peptide" evidence="2">
    <location>
        <begin position="1"/>
        <end position="21"/>
    </location>
</feature>
<evidence type="ECO:0000313" key="4">
    <source>
        <dbReference type="Proteomes" id="UP000592181"/>
    </source>
</evidence>
<dbReference type="SUPFAM" id="SSF52266">
    <property type="entry name" value="SGNH hydrolase"/>
    <property type="match status" value="1"/>
</dbReference>
<feature type="compositionally biased region" description="Low complexity" evidence="1">
    <location>
        <begin position="30"/>
        <end position="43"/>
    </location>
</feature>
<protein>
    <recommendedName>
        <fullName evidence="5">GDSL-like Lipase/Acylhydrolase family protein</fullName>
    </recommendedName>
</protein>
<dbReference type="Proteomes" id="UP000592181">
    <property type="component" value="Unassembled WGS sequence"/>
</dbReference>
<dbReference type="Gene3D" id="3.40.50.1110">
    <property type="entry name" value="SGNH hydrolase"/>
    <property type="match status" value="1"/>
</dbReference>
<dbReference type="EMBL" id="JACBZX010000001">
    <property type="protein sequence ID" value="NYG36302.1"/>
    <property type="molecule type" value="Genomic_DNA"/>
</dbReference>
<dbReference type="RefSeq" id="WP_179461831.1">
    <property type="nucleotide sequence ID" value="NZ_JACBZX010000001.1"/>
</dbReference>
<keyword evidence="4" id="KW-1185">Reference proteome</keyword>
<gene>
    <name evidence="3" type="ORF">BJY28_000771</name>
</gene>
<sequence length="398" mass="43171">MSRRPATCLAAIGLLAVTACTGGSGEDITDSGTDGSSSSSSSTAEPTPPFDTASVPIFGGELTQDVSDEELQEALDDDRLPPGPTHGTTFEVMTNAITLQEPHDVMLFGDSMTQQGVDPARLGERLSEQAGEEVTVFDAASSRARWGINKMMVQHAINEDRLPKVAVVMISTRAPENDDFYSSEIQKTPFSHAVEGCDREISEQWTEADAEECRRDVDDLAYRFRDAEGRVERALAGEEMPQDIIVDEDSRLLDNGYLAHSSVSEAKARETGEKRATRGGVGWPHNEEQATGRFTEMVQMLKDEGVTVISAEIPYTPGYQDPLEREYPGYDERRQTAAANLADSAGIEHFPVDAFGDWWGDGSSRDEIHLAPEGAADFADQLVDDTPGFADAVTAGLE</sequence>
<dbReference type="PROSITE" id="PS51257">
    <property type="entry name" value="PROKAR_LIPOPROTEIN"/>
    <property type="match status" value="1"/>
</dbReference>
<organism evidence="3 4">
    <name type="scientific">Janibacter alkaliphilus</name>
    <dbReference type="NCBI Taxonomy" id="1069963"/>
    <lineage>
        <taxon>Bacteria</taxon>
        <taxon>Bacillati</taxon>
        <taxon>Actinomycetota</taxon>
        <taxon>Actinomycetes</taxon>
        <taxon>Micrococcales</taxon>
        <taxon>Intrasporangiaceae</taxon>
        <taxon>Janibacter</taxon>
    </lineage>
</organism>
<feature type="region of interest" description="Disordered" evidence="1">
    <location>
        <begin position="21"/>
        <end position="56"/>
    </location>
</feature>
<evidence type="ECO:0000256" key="1">
    <source>
        <dbReference type="SAM" id="MobiDB-lite"/>
    </source>
</evidence>
<accession>A0A852WZ59</accession>
<dbReference type="CDD" id="cd00229">
    <property type="entry name" value="SGNH_hydrolase"/>
    <property type="match status" value="1"/>
</dbReference>
<dbReference type="AlphaFoldDB" id="A0A852WZ59"/>
<proteinExistence type="predicted"/>
<evidence type="ECO:0008006" key="5">
    <source>
        <dbReference type="Google" id="ProtNLM"/>
    </source>
</evidence>
<comment type="caution">
    <text evidence="3">The sequence shown here is derived from an EMBL/GenBank/DDBJ whole genome shotgun (WGS) entry which is preliminary data.</text>
</comment>
<evidence type="ECO:0000256" key="2">
    <source>
        <dbReference type="SAM" id="SignalP"/>
    </source>
</evidence>
<name>A0A852WZ59_9MICO</name>
<evidence type="ECO:0000313" key="3">
    <source>
        <dbReference type="EMBL" id="NYG36302.1"/>
    </source>
</evidence>
<feature type="region of interest" description="Disordered" evidence="1">
    <location>
        <begin position="263"/>
        <end position="287"/>
    </location>
</feature>
<feature type="compositionally biased region" description="Basic and acidic residues" evidence="1">
    <location>
        <begin position="266"/>
        <end position="276"/>
    </location>
</feature>
<feature type="chain" id="PRO_5038800996" description="GDSL-like Lipase/Acylhydrolase family protein" evidence="2">
    <location>
        <begin position="22"/>
        <end position="398"/>
    </location>
</feature>
<reference evidence="3 4" key="1">
    <citation type="submission" date="2020-07" db="EMBL/GenBank/DDBJ databases">
        <title>Sequencing the genomes of 1000 actinobacteria strains.</title>
        <authorList>
            <person name="Klenk H.-P."/>
        </authorList>
    </citation>
    <scope>NUCLEOTIDE SEQUENCE [LARGE SCALE GENOMIC DNA]</scope>
    <source>
        <strain evidence="3 4">DSM 24723</strain>
    </source>
</reference>
<keyword evidence="2" id="KW-0732">Signal</keyword>
<dbReference type="InterPro" id="IPR036514">
    <property type="entry name" value="SGNH_hydro_sf"/>
</dbReference>